<dbReference type="Gene3D" id="3.10.450.50">
    <property type="match status" value="1"/>
</dbReference>
<accession>A0AAP1QZ95</accession>
<dbReference type="InterPro" id="IPR032710">
    <property type="entry name" value="NTF2-like_dom_sf"/>
</dbReference>
<organism evidence="2 3">
    <name type="scientific">Acinetobacter baumannii</name>
    <dbReference type="NCBI Taxonomy" id="470"/>
    <lineage>
        <taxon>Bacteria</taxon>
        <taxon>Pseudomonadati</taxon>
        <taxon>Pseudomonadota</taxon>
        <taxon>Gammaproteobacteria</taxon>
        <taxon>Moraxellales</taxon>
        <taxon>Moraxellaceae</taxon>
        <taxon>Acinetobacter</taxon>
        <taxon>Acinetobacter calcoaceticus/baumannii complex</taxon>
    </lineage>
</organism>
<dbReference type="AlphaFoldDB" id="A0AAP1QZ95"/>
<protein>
    <submittedName>
        <fullName evidence="2">Nuclear transport factor 2 family protein</fullName>
    </submittedName>
</protein>
<proteinExistence type="predicted"/>
<evidence type="ECO:0000313" key="3">
    <source>
        <dbReference type="Proteomes" id="UP000655940"/>
    </source>
</evidence>
<gene>
    <name evidence="2" type="ORF">IHV20_16300</name>
</gene>
<feature type="domain" description="SnoaL-like" evidence="1">
    <location>
        <begin position="4"/>
        <end position="121"/>
    </location>
</feature>
<dbReference type="RefSeq" id="WP_190596991.1">
    <property type="nucleotide sequence ID" value="NZ_JACXKJ010000027.1"/>
</dbReference>
<reference evidence="2" key="1">
    <citation type="submission" date="2020-09" db="EMBL/GenBank/DDBJ databases">
        <title>Distribution of Beta-Lactamase Producing Gram-Negative Bacterial Isolates in Isabela River of Santo Domingo, Dominican Republic.</title>
        <authorList>
            <person name="Calderon V."/>
            <person name="Bonnelly R."/>
            <person name="Del Rosario C."/>
            <person name="Duarte A."/>
            <person name="Barauna R."/>
            <person name="Juca Ramos R.T."/>
            <person name="Perdomo O.P."/>
            <person name="Rodriguez De Francisco L.E."/>
            <person name="Franco De Los Santos E.F."/>
        </authorList>
    </citation>
    <scope>NUCLEOTIDE SEQUENCE</scope>
    <source>
        <strain evidence="2">INTEC_BI15</strain>
    </source>
</reference>
<dbReference type="EMBL" id="JACZEI010000029">
    <property type="protein sequence ID" value="MBE0331705.1"/>
    <property type="molecule type" value="Genomic_DNA"/>
</dbReference>
<dbReference type="Pfam" id="PF13577">
    <property type="entry name" value="SnoaL_4"/>
    <property type="match status" value="1"/>
</dbReference>
<sequence>MDQDYHRILEVITRFQLVFDQKNWDVFDELLADQLEVDYLQFRGEPLCVVSCHEYKGSRQQALSHLRLQHNLSNPLIRIEQDRAWLECNYQIYRFSENDYFHSFGRYYFTLAKQQGIWKITGICQHLTKNIGNPRIHFSAVGSVNL</sequence>
<comment type="caution">
    <text evidence="2">The sequence shown here is derived from an EMBL/GenBank/DDBJ whole genome shotgun (WGS) entry which is preliminary data.</text>
</comment>
<dbReference type="Proteomes" id="UP000655940">
    <property type="component" value="Unassembled WGS sequence"/>
</dbReference>
<evidence type="ECO:0000313" key="2">
    <source>
        <dbReference type="EMBL" id="MBE0331705.1"/>
    </source>
</evidence>
<dbReference type="InterPro" id="IPR037401">
    <property type="entry name" value="SnoaL-like"/>
</dbReference>
<evidence type="ECO:0000259" key="1">
    <source>
        <dbReference type="Pfam" id="PF13577"/>
    </source>
</evidence>
<dbReference type="SUPFAM" id="SSF54427">
    <property type="entry name" value="NTF2-like"/>
    <property type="match status" value="1"/>
</dbReference>
<name>A0AAP1QZ95_ACIBA</name>